<evidence type="ECO:0000313" key="3">
    <source>
        <dbReference type="Proteomes" id="UP000306631"/>
    </source>
</evidence>
<organism evidence="2 3">
    <name type="scientific">Stenotrophomonas maltophilia</name>
    <name type="common">Pseudomonas maltophilia</name>
    <name type="synonym">Xanthomonas maltophilia</name>
    <dbReference type="NCBI Taxonomy" id="40324"/>
    <lineage>
        <taxon>Bacteria</taxon>
        <taxon>Pseudomonadati</taxon>
        <taxon>Pseudomonadota</taxon>
        <taxon>Gammaproteobacteria</taxon>
        <taxon>Lysobacterales</taxon>
        <taxon>Lysobacteraceae</taxon>
        <taxon>Stenotrophomonas</taxon>
        <taxon>Stenotrophomonas maltophilia group</taxon>
    </lineage>
</organism>
<evidence type="ECO:0000259" key="1">
    <source>
        <dbReference type="PROSITE" id="PS51186"/>
    </source>
</evidence>
<dbReference type="Gene3D" id="3.40.630.30">
    <property type="match status" value="1"/>
</dbReference>
<dbReference type="PANTHER" id="PTHR43441:SF11">
    <property type="entry name" value="RIBOSOMAL-PROTEIN-SERINE ACETYLTRANSFERASE"/>
    <property type="match status" value="1"/>
</dbReference>
<dbReference type="InterPro" id="IPR016181">
    <property type="entry name" value="Acyl_CoA_acyltransferase"/>
</dbReference>
<dbReference type="SUPFAM" id="SSF55729">
    <property type="entry name" value="Acyl-CoA N-acyltransferases (Nat)"/>
    <property type="match status" value="1"/>
</dbReference>
<name>A0A4S2CUJ7_STEMA</name>
<dbReference type="AlphaFoldDB" id="A0A4S2CUJ7"/>
<dbReference type="GO" id="GO:0008999">
    <property type="term" value="F:protein-N-terminal-alanine acetyltransferase activity"/>
    <property type="evidence" value="ECO:0007669"/>
    <property type="project" value="TreeGrafter"/>
</dbReference>
<reference evidence="2 3" key="1">
    <citation type="submission" date="2019-04" db="EMBL/GenBank/DDBJ databases">
        <title>Microbes associate with the intestines of laboratory mice.</title>
        <authorList>
            <person name="Navarre W."/>
            <person name="Wong E."/>
            <person name="Huang K."/>
            <person name="Tropini C."/>
            <person name="Ng K."/>
            <person name="Yu B."/>
        </authorList>
    </citation>
    <scope>NUCLEOTIDE SEQUENCE [LARGE SCALE GENOMIC DNA]</scope>
    <source>
        <strain evidence="2 3">NM62_B4-13</strain>
    </source>
</reference>
<gene>
    <name evidence="2" type="ORF">E5352_15520</name>
</gene>
<dbReference type="InterPro" id="IPR000182">
    <property type="entry name" value="GNAT_dom"/>
</dbReference>
<dbReference type="InterPro" id="IPR051908">
    <property type="entry name" value="Ribosomal_N-acetyltransferase"/>
</dbReference>
<dbReference type="EMBL" id="SRYW01000015">
    <property type="protein sequence ID" value="TGY32588.1"/>
    <property type="molecule type" value="Genomic_DNA"/>
</dbReference>
<feature type="domain" description="N-acetyltransferase" evidence="1">
    <location>
        <begin position="14"/>
        <end position="180"/>
    </location>
</feature>
<dbReference type="Proteomes" id="UP000306631">
    <property type="component" value="Unassembled WGS sequence"/>
</dbReference>
<dbReference type="PANTHER" id="PTHR43441">
    <property type="entry name" value="RIBOSOMAL-PROTEIN-SERINE ACETYLTRANSFERASE"/>
    <property type="match status" value="1"/>
</dbReference>
<dbReference type="PROSITE" id="PS51186">
    <property type="entry name" value="GNAT"/>
    <property type="match status" value="1"/>
</dbReference>
<dbReference type="GO" id="GO:1990189">
    <property type="term" value="F:protein N-terminal-serine acetyltransferase activity"/>
    <property type="evidence" value="ECO:0007669"/>
    <property type="project" value="TreeGrafter"/>
</dbReference>
<evidence type="ECO:0000313" key="2">
    <source>
        <dbReference type="EMBL" id="TGY32588.1"/>
    </source>
</evidence>
<protein>
    <submittedName>
        <fullName evidence="2">N-acetyltransferase</fullName>
    </submittedName>
</protein>
<dbReference type="GO" id="GO:0005737">
    <property type="term" value="C:cytoplasm"/>
    <property type="evidence" value="ECO:0007669"/>
    <property type="project" value="TreeGrafter"/>
</dbReference>
<keyword evidence="2" id="KW-0808">Transferase</keyword>
<proteinExistence type="predicted"/>
<sequence>MHFDSTLRLDSARLVLSPIRADDAPALFAIQSDPDVMRYWNHAPWTDLAQAQAQIADDLAAMAVGTQLKLAIRDSAHGPLLGICVVFAIDAASGRAEIGYNLAPQVQGKGYMREALTRLATYLFDERGLRRLEAEIDPRNAASATVLERIGFQREGLLRERWCIAGELSDSALYGLLARDRAA</sequence>
<dbReference type="OrthoDB" id="9801656at2"/>
<dbReference type="Pfam" id="PF13302">
    <property type="entry name" value="Acetyltransf_3"/>
    <property type="match status" value="1"/>
</dbReference>
<comment type="caution">
    <text evidence="2">The sequence shown here is derived from an EMBL/GenBank/DDBJ whole genome shotgun (WGS) entry which is preliminary data.</text>
</comment>
<accession>A0A4S2CUJ7</accession>
<dbReference type="RefSeq" id="WP_136006366.1">
    <property type="nucleotide sequence ID" value="NZ_SRYW01000015.1"/>
</dbReference>